<dbReference type="SUPFAM" id="SSF74653">
    <property type="entry name" value="TolA/TonB C-terminal domain"/>
    <property type="match status" value="1"/>
</dbReference>
<protein>
    <submittedName>
        <fullName evidence="3">TolA protein</fullName>
    </submittedName>
</protein>
<feature type="compositionally biased region" description="Low complexity" evidence="1">
    <location>
        <begin position="165"/>
        <end position="183"/>
    </location>
</feature>
<sequence length="357" mass="38451">MKTSLVTSAVLHALVLTWALVSLGSPADFEVADVEAMPVDMVPIEELTKLQQGDKEAPKAEIPSVTPTKRPDTVENAENVGENKVDIKTPPKPDAKPSDNVSAAAPEKTEKALPTPDPAKEDSKEITEEKPASEPATEVASLPEPKQEVKPEPKPEEQPVEEQPAENPEAEALPDKIPTPVTKPKVEKPAQTAKTPDRKNEENKKEKKKASSQNESDFNADEVAALLNKTDPANGGAKSGKTEKAFGASKTTGNTLSQNEMDALRGQIQKNWSSFAGIEGLDGMKLTVSFELDPQGNIVGEPEVETTGGSETARRTMIGSVRRAILKSLPFQGLPADKYDSWREMVVNFDPSSMSIQ</sequence>
<feature type="compositionally biased region" description="Basic and acidic residues" evidence="1">
    <location>
        <begin position="118"/>
        <end position="132"/>
    </location>
</feature>
<gene>
    <name evidence="3" type="ORF">GGD55_001966</name>
</gene>
<feature type="region of interest" description="Disordered" evidence="1">
    <location>
        <begin position="49"/>
        <end position="258"/>
    </location>
</feature>
<evidence type="ECO:0000256" key="1">
    <source>
        <dbReference type="SAM" id="MobiDB-lite"/>
    </source>
</evidence>
<evidence type="ECO:0000256" key="2">
    <source>
        <dbReference type="SAM" id="SignalP"/>
    </source>
</evidence>
<dbReference type="RefSeq" id="WP_018327842.1">
    <property type="nucleotide sequence ID" value="NZ_JACHBK010000004.1"/>
</dbReference>
<reference evidence="3 4" key="1">
    <citation type="submission" date="2020-08" db="EMBL/GenBank/DDBJ databases">
        <title>Genomic Encyclopedia of Type Strains, Phase IV (KMG-V): Genome sequencing to study the core and pangenomes of soil and plant-associated prokaryotes.</title>
        <authorList>
            <person name="Whitman W."/>
        </authorList>
    </citation>
    <scope>NUCLEOTIDE SEQUENCE [LARGE SCALE GENOMIC DNA]</scope>
    <source>
        <strain evidence="3 4">SEMIA 4084</strain>
    </source>
</reference>
<dbReference type="Proteomes" id="UP000585507">
    <property type="component" value="Unassembled WGS sequence"/>
</dbReference>
<feature type="compositionally biased region" description="Basic and acidic residues" evidence="1">
    <location>
        <begin position="49"/>
        <end position="59"/>
    </location>
</feature>
<keyword evidence="4" id="KW-1185">Reference proteome</keyword>
<dbReference type="EMBL" id="JACHBK010000004">
    <property type="protein sequence ID" value="MBB5535272.1"/>
    <property type="molecule type" value="Genomic_DNA"/>
</dbReference>
<accession>A0A7W8UB67</accession>
<organism evidence="3 4">
    <name type="scientific">Rhizobium giardinii</name>
    <dbReference type="NCBI Taxonomy" id="56731"/>
    <lineage>
        <taxon>Bacteria</taxon>
        <taxon>Pseudomonadati</taxon>
        <taxon>Pseudomonadota</taxon>
        <taxon>Alphaproteobacteria</taxon>
        <taxon>Hyphomicrobiales</taxon>
        <taxon>Rhizobiaceae</taxon>
        <taxon>Rhizobium/Agrobacterium group</taxon>
        <taxon>Rhizobium</taxon>
    </lineage>
</organism>
<dbReference type="Gene3D" id="3.30.1150.10">
    <property type="match status" value="1"/>
</dbReference>
<evidence type="ECO:0000313" key="3">
    <source>
        <dbReference type="EMBL" id="MBB5535272.1"/>
    </source>
</evidence>
<proteinExistence type="predicted"/>
<comment type="caution">
    <text evidence="3">The sequence shown here is derived from an EMBL/GenBank/DDBJ whole genome shotgun (WGS) entry which is preliminary data.</text>
</comment>
<feature type="chain" id="PRO_5030560238" evidence="2">
    <location>
        <begin position="28"/>
        <end position="357"/>
    </location>
</feature>
<feature type="compositionally biased region" description="Basic and acidic residues" evidence="1">
    <location>
        <begin position="145"/>
        <end position="157"/>
    </location>
</feature>
<evidence type="ECO:0000313" key="4">
    <source>
        <dbReference type="Proteomes" id="UP000585507"/>
    </source>
</evidence>
<dbReference type="AlphaFoldDB" id="A0A7W8UB67"/>
<feature type="compositionally biased region" description="Basic and acidic residues" evidence="1">
    <location>
        <begin position="81"/>
        <end position="97"/>
    </location>
</feature>
<name>A0A7W8UB67_9HYPH</name>
<feature type="compositionally biased region" description="Polar residues" evidence="1">
    <location>
        <begin position="249"/>
        <end position="258"/>
    </location>
</feature>
<keyword evidence="2" id="KW-0732">Signal</keyword>
<feature type="signal peptide" evidence="2">
    <location>
        <begin position="1"/>
        <end position="27"/>
    </location>
</feature>
<feature type="compositionally biased region" description="Basic and acidic residues" evidence="1">
    <location>
        <begin position="195"/>
        <end position="205"/>
    </location>
</feature>